<dbReference type="EMBL" id="JAEDAH010000088">
    <property type="protein sequence ID" value="MCA6064590.1"/>
    <property type="molecule type" value="Genomic_DNA"/>
</dbReference>
<gene>
    <name evidence="2" type="ORF">I9W95_13330</name>
</gene>
<keyword evidence="1" id="KW-0732">Signal</keyword>
<evidence type="ECO:0000313" key="2">
    <source>
        <dbReference type="EMBL" id="MCA6064590.1"/>
    </source>
</evidence>
<name>A0ABS7ZVI1_9GAMM</name>
<feature type="chain" id="PRO_5045719039" description="Solute-binding protein family 3/N-terminal domain-containing protein" evidence="1">
    <location>
        <begin position="23"/>
        <end position="292"/>
    </location>
</feature>
<keyword evidence="3" id="KW-1185">Reference proteome</keyword>
<dbReference type="SUPFAM" id="SSF53850">
    <property type="entry name" value="Periplasmic binding protein-like II"/>
    <property type="match status" value="1"/>
</dbReference>
<protein>
    <recommendedName>
        <fullName evidence="4">Solute-binding protein family 3/N-terminal domain-containing protein</fullName>
    </recommendedName>
</protein>
<evidence type="ECO:0000313" key="3">
    <source>
        <dbReference type="Proteomes" id="UP000714380"/>
    </source>
</evidence>
<organism evidence="2 3">
    <name type="scientific">Thalassolituus marinus</name>
    <dbReference type="NCBI Taxonomy" id="671053"/>
    <lineage>
        <taxon>Bacteria</taxon>
        <taxon>Pseudomonadati</taxon>
        <taxon>Pseudomonadota</taxon>
        <taxon>Gammaproteobacteria</taxon>
        <taxon>Oceanospirillales</taxon>
        <taxon>Oceanospirillaceae</taxon>
        <taxon>Thalassolituus</taxon>
    </lineage>
</organism>
<comment type="caution">
    <text evidence="2">The sequence shown here is derived from an EMBL/GenBank/DDBJ whole genome shotgun (WGS) entry which is preliminary data.</text>
</comment>
<feature type="signal peptide" evidence="1">
    <location>
        <begin position="1"/>
        <end position="22"/>
    </location>
</feature>
<evidence type="ECO:0000256" key="1">
    <source>
        <dbReference type="SAM" id="SignalP"/>
    </source>
</evidence>
<dbReference type="Proteomes" id="UP000714380">
    <property type="component" value="Unassembled WGS sequence"/>
</dbReference>
<accession>A0ABS7ZVI1</accession>
<sequence>MNRFLLPVSVLMLVALASSSVADNHLSYWYRNYNNEASRDLLTLVLEKTEDFYGPITVSKSPQITQGRAVAELGDGHKSLVSLINVVVDEEREKSMIPVKIPTDGGLIGLRVCIIRKDERERFQDIRSHLDIREKGITFGQGLHWPDAQILQENDFPVVTSARYEGLFDMLREKRFNCFLRGANEAIEDLKSYGNDELMIEPDLLFAYPSASFFFVSQGDSELAARLELGLRRAILDGSYEAYFRHHYQPAIDELKLDQRRIIRLNNPLLSDQTLLNAAEKLRLGDGKLPIY</sequence>
<proteinExistence type="predicted"/>
<dbReference type="RefSeq" id="WP_225675712.1">
    <property type="nucleotide sequence ID" value="NZ_JAEDAH010000088.1"/>
</dbReference>
<reference evidence="2 3" key="1">
    <citation type="submission" date="2020-12" db="EMBL/GenBank/DDBJ databases">
        <title>Novel Thalassolituus-related marine hydrocarbonoclastic bacteria mediated algae-derived hydrocarbons mineralization in twilight zone of the northern South China Sea.</title>
        <authorList>
            <person name="Dong C."/>
        </authorList>
    </citation>
    <scope>NUCLEOTIDE SEQUENCE [LARGE SCALE GENOMIC DNA]</scope>
    <source>
        <strain evidence="2 3">IMCC1826</strain>
    </source>
</reference>
<evidence type="ECO:0008006" key="4">
    <source>
        <dbReference type="Google" id="ProtNLM"/>
    </source>
</evidence>